<evidence type="ECO:0000256" key="3">
    <source>
        <dbReference type="PIRSR" id="PIRSR602401-1"/>
    </source>
</evidence>
<keyword evidence="3 4" id="KW-0479">Metal-binding</keyword>
<dbReference type="PANTHER" id="PTHR24305:SF166">
    <property type="entry name" value="CYTOCHROME P450 12A4, MITOCHONDRIAL-RELATED"/>
    <property type="match status" value="1"/>
</dbReference>
<dbReference type="GO" id="GO:0016705">
    <property type="term" value="F:oxidoreductase activity, acting on paired donors, with incorporation or reduction of molecular oxygen"/>
    <property type="evidence" value="ECO:0007669"/>
    <property type="project" value="InterPro"/>
</dbReference>
<dbReference type="OrthoDB" id="9789468at2"/>
<comment type="cofactor">
    <cofactor evidence="1 3">
        <name>heme</name>
        <dbReference type="ChEBI" id="CHEBI:30413"/>
    </cofactor>
</comment>
<dbReference type="EMBL" id="FWWY01000001">
    <property type="protein sequence ID" value="SMC04242.1"/>
    <property type="molecule type" value="Genomic_DNA"/>
</dbReference>
<organism evidence="5 6">
    <name type="scientific">Sulfobacillus thermosulfidooxidans (strain DSM 9293 / VKM B-1269 / AT-1)</name>
    <dbReference type="NCBI Taxonomy" id="929705"/>
    <lineage>
        <taxon>Bacteria</taxon>
        <taxon>Bacillati</taxon>
        <taxon>Bacillota</taxon>
        <taxon>Clostridia</taxon>
        <taxon>Eubacteriales</taxon>
        <taxon>Clostridiales Family XVII. Incertae Sedis</taxon>
        <taxon>Sulfobacillus</taxon>
    </lineage>
</organism>
<dbReference type="InterPro" id="IPR050121">
    <property type="entry name" value="Cytochrome_P450_monoxygenase"/>
</dbReference>
<accession>A0A1W1WDH6</accession>
<sequence length="433" mass="49393">MGHSSTNQLPRTNITRLLAFHRDPLGLLSNLAQSDLPLTHFRMGPWPFVLAAGEEAVYQILVRHGKELEKGPGMDQKNPLIGRGPLIAEGTLWRQERRAVQPVFDHQYFEHYAHQIVQIVTDYAKIFSDGPKQVMMDNEMLVLTLKIVVSTLLDGEQDLELLRQISTDVQAVMTYFFRRSRSAIRIPYNWRYLGPRSYHRAAQELTRWIKQLLMEHPKTLMVRRLQDDLATDDDAVIQSALTVVMAGHETTGHALAWTFGLLAQNPGVQKTLQDELETVLGRRVPTIHDLDALPFLQSVIREALRLYPPVWLISRKNPQPLTVLGHTYRPGTFFLVSPYVTHHLPGLYPEPDSFNPARWLNQGRIDHLMSYLPFGHGPRRCVGRDLALMEMALVVAVMVQRYSVSMPKDFIMRPLPKLSLVPAHGMPLVISPR</sequence>
<dbReference type="AlphaFoldDB" id="A0A1W1WDH6"/>
<dbReference type="Pfam" id="PF00067">
    <property type="entry name" value="p450"/>
    <property type="match status" value="1"/>
</dbReference>
<dbReference type="GO" id="GO:0020037">
    <property type="term" value="F:heme binding"/>
    <property type="evidence" value="ECO:0007669"/>
    <property type="project" value="InterPro"/>
</dbReference>
<comment type="similarity">
    <text evidence="2 4">Belongs to the cytochrome P450 family.</text>
</comment>
<dbReference type="InterPro" id="IPR002401">
    <property type="entry name" value="Cyt_P450_E_grp-I"/>
</dbReference>
<dbReference type="STRING" id="28034.BFX07_01670"/>
<protein>
    <submittedName>
        <fullName evidence="5">Cytochrome P450</fullName>
    </submittedName>
</protein>
<evidence type="ECO:0000256" key="1">
    <source>
        <dbReference type="ARBA" id="ARBA00001971"/>
    </source>
</evidence>
<dbReference type="RefSeq" id="WP_020375556.1">
    <property type="nucleotide sequence ID" value="NZ_FWWY01000001.1"/>
</dbReference>
<dbReference type="PANTHER" id="PTHR24305">
    <property type="entry name" value="CYTOCHROME P450"/>
    <property type="match status" value="1"/>
</dbReference>
<evidence type="ECO:0000313" key="6">
    <source>
        <dbReference type="Proteomes" id="UP000192660"/>
    </source>
</evidence>
<proteinExistence type="inferred from homology"/>
<dbReference type="InterPro" id="IPR001128">
    <property type="entry name" value="Cyt_P450"/>
</dbReference>
<gene>
    <name evidence="5" type="ORF">SAMN00768000_1542</name>
</gene>
<evidence type="ECO:0000313" key="5">
    <source>
        <dbReference type="EMBL" id="SMC04242.1"/>
    </source>
</evidence>
<keyword evidence="6" id="KW-1185">Reference proteome</keyword>
<dbReference type="GO" id="GO:0005506">
    <property type="term" value="F:iron ion binding"/>
    <property type="evidence" value="ECO:0007669"/>
    <property type="project" value="InterPro"/>
</dbReference>
<dbReference type="SUPFAM" id="SSF48264">
    <property type="entry name" value="Cytochrome P450"/>
    <property type="match status" value="1"/>
</dbReference>
<keyword evidence="4" id="KW-0503">Monooxygenase</keyword>
<dbReference type="InterPro" id="IPR036396">
    <property type="entry name" value="Cyt_P450_sf"/>
</dbReference>
<dbReference type="GO" id="GO:0004497">
    <property type="term" value="F:monooxygenase activity"/>
    <property type="evidence" value="ECO:0007669"/>
    <property type="project" value="UniProtKB-KW"/>
</dbReference>
<feature type="binding site" description="axial binding residue" evidence="3">
    <location>
        <position position="381"/>
    </location>
    <ligand>
        <name>heme</name>
        <dbReference type="ChEBI" id="CHEBI:30413"/>
    </ligand>
    <ligandPart>
        <name>Fe</name>
        <dbReference type="ChEBI" id="CHEBI:18248"/>
    </ligandPart>
</feature>
<dbReference type="PRINTS" id="PR00463">
    <property type="entry name" value="EP450I"/>
</dbReference>
<keyword evidence="4" id="KW-0560">Oxidoreductase</keyword>
<reference evidence="6" key="1">
    <citation type="submission" date="2017-04" db="EMBL/GenBank/DDBJ databases">
        <authorList>
            <person name="Varghese N."/>
            <person name="Submissions S."/>
        </authorList>
    </citation>
    <scope>NUCLEOTIDE SEQUENCE [LARGE SCALE GENOMIC DNA]</scope>
    <source>
        <strain evidence="6">DSM 9293</strain>
    </source>
</reference>
<dbReference type="PRINTS" id="PR00385">
    <property type="entry name" value="P450"/>
</dbReference>
<dbReference type="Proteomes" id="UP000192660">
    <property type="component" value="Unassembled WGS sequence"/>
</dbReference>
<keyword evidence="3 4" id="KW-0408">Iron</keyword>
<dbReference type="Gene3D" id="1.10.630.10">
    <property type="entry name" value="Cytochrome P450"/>
    <property type="match status" value="1"/>
</dbReference>
<keyword evidence="3 4" id="KW-0349">Heme</keyword>
<name>A0A1W1WDH6_SULTA</name>
<dbReference type="PROSITE" id="PS00086">
    <property type="entry name" value="CYTOCHROME_P450"/>
    <property type="match status" value="1"/>
</dbReference>
<evidence type="ECO:0000256" key="2">
    <source>
        <dbReference type="ARBA" id="ARBA00010617"/>
    </source>
</evidence>
<dbReference type="InterPro" id="IPR017972">
    <property type="entry name" value="Cyt_P450_CS"/>
</dbReference>
<evidence type="ECO:0000256" key="4">
    <source>
        <dbReference type="RuleBase" id="RU000461"/>
    </source>
</evidence>